<dbReference type="InterPro" id="IPR001343">
    <property type="entry name" value="Hemolysn_Ca-bd"/>
</dbReference>
<dbReference type="SUPFAM" id="SSF51120">
    <property type="entry name" value="beta-Roll"/>
    <property type="match status" value="1"/>
</dbReference>
<dbReference type="PRINTS" id="PR00723">
    <property type="entry name" value="SUBTILISIN"/>
</dbReference>
<dbReference type="PANTHER" id="PTHR42884">
    <property type="entry name" value="PROPROTEIN CONVERTASE SUBTILISIN/KEXIN-RELATED"/>
    <property type="match status" value="1"/>
</dbReference>
<evidence type="ECO:0000256" key="2">
    <source>
        <dbReference type="ARBA" id="ARBA00022801"/>
    </source>
</evidence>
<dbReference type="Gene3D" id="3.40.50.200">
    <property type="entry name" value="Peptidase S8/S53 domain"/>
    <property type="match status" value="1"/>
</dbReference>
<dbReference type="InterPro" id="IPR000209">
    <property type="entry name" value="Peptidase_S8/S53_dom"/>
</dbReference>
<sequence>MRIDSYALTGQWYLDGGGQIPGAGRAHLNLGSVWTATGGTGVSLAIVDDGVDRSHAGLLTATRDLFARAEALSGVDGDPVAFANGHGTAVAGIIAGAVLAGSPVGIAPGVQLASLRIFGEGGLSIRQAMDHLSDYDIANNSWSYSVGFFQATPAGHASYWSAIRTQVAEALTEGRDGLGTVIVKSAGNGRLEGRTSTDDLIANMDGVISVAATDHTGMVAYYSTPGSNILVSAPSSGAGRSITTLDVTGLAGYASGNSYDGFGGTSAAAPMVSGIVALMLAANPRLSHQDVADILALSARPTGSQTGAAPVGYESATRQTNAADIWNGGGLQVSNDYGFGLVDAHQALRLAETWGIGRVPTERVEVTAAVTGWTAEAGGTVLRGSVTLADAVDLSTAVLGLSLSAGAEALRAVYLVSAEGSRSLVHSGASGLSATGGSLAWEFLTQMPRGEGAAGTWTVELQFATPVALAGIGLSASLELDGRRATPDTVHYYTADHGRFGTGVLADASGRTTINAAAIASDSRIDLTGATDTWLGGRSLAISRDTLVTTVITGDGDDRIVAHDRGVAVWSGRGNDTVTGGAGNDVFVDGAGNDVYQGGLGLDLLLLDRPHDAALVRVEAGPAGSLHLVHAGETDRLDGIERIGFTDGTTLAFDNDGTAGQLYRLYQTAFNRAPDADGYRSWLAAADAGASLAAIADAFTRSAEFNAIYNSLPSTRDKVAAFYSNSLGRSPDPSGLEAWSVMVASARTADAALLLGFSESVEKRLLTQTLFEDGFLF</sequence>
<proteinExistence type="inferred from homology"/>
<dbReference type="PROSITE" id="PS00138">
    <property type="entry name" value="SUBTILASE_SER"/>
    <property type="match status" value="1"/>
</dbReference>
<dbReference type="InterPro" id="IPR008979">
    <property type="entry name" value="Galactose-bd-like_sf"/>
</dbReference>
<evidence type="ECO:0000313" key="7">
    <source>
        <dbReference type="EMBL" id="NBN64623.1"/>
    </source>
</evidence>
<keyword evidence="1 4" id="KW-0645">Protease</keyword>
<evidence type="ECO:0000256" key="3">
    <source>
        <dbReference type="ARBA" id="ARBA00022825"/>
    </source>
</evidence>
<gene>
    <name evidence="7" type="ORF">GWI71_13085</name>
</gene>
<dbReference type="Gene3D" id="2.60.120.260">
    <property type="entry name" value="Galactose-binding domain-like"/>
    <property type="match status" value="1"/>
</dbReference>
<dbReference type="PROSITE" id="PS51892">
    <property type="entry name" value="SUBTILASE"/>
    <property type="match status" value="1"/>
</dbReference>
<protein>
    <submittedName>
        <fullName evidence="7">S8 family serine peptidase</fullName>
    </submittedName>
</protein>
<feature type="active site" description="Charge relay system" evidence="4">
    <location>
        <position position="266"/>
    </location>
</feature>
<dbReference type="SUPFAM" id="SSF52743">
    <property type="entry name" value="Subtilisin-like"/>
    <property type="match status" value="1"/>
</dbReference>
<dbReference type="InterPro" id="IPR011049">
    <property type="entry name" value="Serralysin-like_metalloprot_C"/>
</dbReference>
<keyword evidence="8" id="KW-1185">Reference proteome</keyword>
<keyword evidence="3 4" id="KW-0720">Serine protease</keyword>
<feature type="active site" description="Charge relay system" evidence="4">
    <location>
        <position position="48"/>
    </location>
</feature>
<evidence type="ECO:0000313" key="8">
    <source>
        <dbReference type="Proteomes" id="UP000541347"/>
    </source>
</evidence>
<dbReference type="Pfam" id="PF00082">
    <property type="entry name" value="Peptidase_S8"/>
    <property type="match status" value="1"/>
</dbReference>
<dbReference type="SUPFAM" id="SSF49785">
    <property type="entry name" value="Galactose-binding domain-like"/>
    <property type="match status" value="1"/>
</dbReference>
<feature type="domain" description="DUF4214" evidence="6">
    <location>
        <begin position="696"/>
        <end position="763"/>
    </location>
</feature>
<name>A0ABW9ZIV8_9HYPH</name>
<dbReference type="InterPro" id="IPR015500">
    <property type="entry name" value="Peptidase_S8_subtilisin-rel"/>
</dbReference>
<comment type="caution">
    <text evidence="7">The sequence shown here is derived from an EMBL/GenBank/DDBJ whole genome shotgun (WGS) entry which is preliminary data.</text>
</comment>
<dbReference type="Gene3D" id="2.150.10.10">
    <property type="entry name" value="Serralysin-like metalloprotease, C-terminal"/>
    <property type="match status" value="1"/>
</dbReference>
<dbReference type="InterPro" id="IPR022398">
    <property type="entry name" value="Peptidase_S8_His-AS"/>
</dbReference>
<dbReference type="RefSeq" id="WP_161676585.1">
    <property type="nucleotide sequence ID" value="NZ_JAABLP010000003.1"/>
</dbReference>
<accession>A0ABW9ZIV8</accession>
<evidence type="ECO:0000256" key="1">
    <source>
        <dbReference type="ARBA" id="ARBA00022670"/>
    </source>
</evidence>
<comment type="similarity">
    <text evidence="4">Belongs to the peptidase S8 family.</text>
</comment>
<evidence type="ECO:0000259" key="5">
    <source>
        <dbReference type="Pfam" id="PF00082"/>
    </source>
</evidence>
<dbReference type="Proteomes" id="UP000541347">
    <property type="component" value="Unassembled WGS sequence"/>
</dbReference>
<dbReference type="PROSITE" id="PS00137">
    <property type="entry name" value="SUBTILASE_HIS"/>
    <property type="match status" value="1"/>
</dbReference>
<evidence type="ECO:0000259" key="6">
    <source>
        <dbReference type="Pfam" id="PF13946"/>
    </source>
</evidence>
<feature type="active site" description="Charge relay system" evidence="4">
    <location>
        <position position="86"/>
    </location>
</feature>
<feature type="domain" description="Peptidase S8/S53" evidence="5">
    <location>
        <begin position="39"/>
        <end position="340"/>
    </location>
</feature>
<dbReference type="PANTHER" id="PTHR42884:SF14">
    <property type="entry name" value="NEUROENDOCRINE CONVERTASE 1"/>
    <property type="match status" value="1"/>
</dbReference>
<dbReference type="InterPro" id="IPR036852">
    <property type="entry name" value="Peptidase_S8/S53_dom_sf"/>
</dbReference>
<dbReference type="EMBL" id="JAABLP010000003">
    <property type="protein sequence ID" value="NBN64623.1"/>
    <property type="molecule type" value="Genomic_DNA"/>
</dbReference>
<evidence type="ECO:0000256" key="4">
    <source>
        <dbReference type="PROSITE-ProRule" id="PRU01240"/>
    </source>
</evidence>
<dbReference type="Pfam" id="PF13946">
    <property type="entry name" value="DUF4214"/>
    <property type="match status" value="1"/>
</dbReference>
<dbReference type="Pfam" id="PF00353">
    <property type="entry name" value="HemolysinCabind"/>
    <property type="match status" value="1"/>
</dbReference>
<dbReference type="InterPro" id="IPR025282">
    <property type="entry name" value="DUF4214"/>
</dbReference>
<dbReference type="InterPro" id="IPR023828">
    <property type="entry name" value="Peptidase_S8_Ser-AS"/>
</dbReference>
<organism evidence="7 8">
    <name type="scientific">Pannonibacter tanglangensis</name>
    <dbReference type="NCBI Taxonomy" id="2750084"/>
    <lineage>
        <taxon>Bacteria</taxon>
        <taxon>Pseudomonadati</taxon>
        <taxon>Pseudomonadota</taxon>
        <taxon>Alphaproteobacteria</taxon>
        <taxon>Hyphomicrobiales</taxon>
        <taxon>Stappiaceae</taxon>
        <taxon>Pannonibacter</taxon>
    </lineage>
</organism>
<keyword evidence="2 4" id="KW-0378">Hydrolase</keyword>
<reference evidence="7 8" key="1">
    <citation type="submission" date="2020-01" db="EMBL/GenBank/DDBJ databases">
        <authorList>
            <person name="Peng S.Y."/>
            <person name="Li J."/>
            <person name="Wang M."/>
            <person name="Wang L."/>
            <person name="Wang C.Q."/>
            <person name="Wang J.R."/>
        </authorList>
    </citation>
    <scope>NUCLEOTIDE SEQUENCE [LARGE SCALE GENOMIC DNA]</scope>
    <source>
        <strain evidence="7 8">XCT-34</strain>
    </source>
</reference>